<dbReference type="PRINTS" id="PR00937">
    <property type="entry name" value="TBOX"/>
</dbReference>
<keyword evidence="10" id="KW-1185">Reference proteome</keyword>
<dbReference type="InterPro" id="IPR002070">
    <property type="entry name" value="TF_Brachyury"/>
</dbReference>
<dbReference type="GO" id="GO:0000785">
    <property type="term" value="C:chromatin"/>
    <property type="evidence" value="ECO:0007669"/>
    <property type="project" value="TreeGrafter"/>
</dbReference>
<dbReference type="InterPro" id="IPR018186">
    <property type="entry name" value="TF_T-box_CS"/>
</dbReference>
<dbReference type="Pfam" id="PF00907">
    <property type="entry name" value="T-box"/>
    <property type="match status" value="1"/>
</dbReference>
<feature type="compositionally biased region" description="Polar residues" evidence="7">
    <location>
        <begin position="324"/>
        <end position="334"/>
    </location>
</feature>
<dbReference type="PROSITE" id="PS01283">
    <property type="entry name" value="TBOX_1"/>
    <property type="match status" value="1"/>
</dbReference>
<accession>A0A9D3N4P8</accession>
<dbReference type="InterPro" id="IPR046360">
    <property type="entry name" value="T-box_DNA-bd"/>
</dbReference>
<dbReference type="Pfam" id="PF12598">
    <property type="entry name" value="TBX2-3_TAD"/>
    <property type="match status" value="1"/>
</dbReference>
<dbReference type="PROSITE" id="PS50252">
    <property type="entry name" value="TBOX_3"/>
    <property type="match status" value="1"/>
</dbReference>
<evidence type="ECO:0000259" key="8">
    <source>
        <dbReference type="PROSITE" id="PS50252"/>
    </source>
</evidence>
<reference evidence="9 10" key="1">
    <citation type="submission" date="2021-06" db="EMBL/GenBank/DDBJ databases">
        <title>Chromosome-level genome assembly of the red-tail catfish (Hemibagrus wyckioides).</title>
        <authorList>
            <person name="Shao F."/>
        </authorList>
    </citation>
    <scope>NUCLEOTIDE SEQUENCE [LARGE SCALE GENOMIC DNA]</scope>
    <source>
        <strain evidence="9">EC202008001</strain>
        <tissue evidence="9">Blood</tissue>
    </source>
</reference>
<dbReference type="GO" id="GO:0005634">
    <property type="term" value="C:nucleus"/>
    <property type="evidence" value="ECO:0007669"/>
    <property type="project" value="UniProtKB-SubCell"/>
</dbReference>
<evidence type="ECO:0000256" key="3">
    <source>
        <dbReference type="ARBA" id="ARBA00023125"/>
    </source>
</evidence>
<feature type="compositionally biased region" description="Basic and acidic residues" evidence="7">
    <location>
        <begin position="699"/>
        <end position="709"/>
    </location>
</feature>
<feature type="region of interest" description="Disordered" evidence="7">
    <location>
        <begin position="308"/>
        <end position="456"/>
    </location>
</feature>
<evidence type="ECO:0000256" key="2">
    <source>
        <dbReference type="ARBA" id="ARBA00023015"/>
    </source>
</evidence>
<dbReference type="SUPFAM" id="SSF49417">
    <property type="entry name" value="p53-like transcription factors"/>
    <property type="match status" value="1"/>
</dbReference>
<dbReference type="PRINTS" id="PR00938">
    <property type="entry name" value="BRACHYURY"/>
</dbReference>
<name>A0A9D3N4P8_9TELE</name>
<dbReference type="FunFam" id="2.60.40.820:FF:000003">
    <property type="entry name" value="T-box transcription factor TBX3"/>
    <property type="match status" value="1"/>
</dbReference>
<dbReference type="InterPro" id="IPR048387">
    <property type="entry name" value="TBX2_3_RD"/>
</dbReference>
<feature type="compositionally biased region" description="Basic and acidic residues" evidence="7">
    <location>
        <begin position="312"/>
        <end position="322"/>
    </location>
</feature>
<gene>
    <name evidence="9" type="ORF">KOW79_022091</name>
</gene>
<evidence type="ECO:0000256" key="1">
    <source>
        <dbReference type="ARBA" id="ARBA00004123"/>
    </source>
</evidence>
<feature type="compositionally biased region" description="Basic and acidic residues" evidence="7">
    <location>
        <begin position="435"/>
        <end position="456"/>
    </location>
</feature>
<dbReference type="GO" id="GO:0009653">
    <property type="term" value="P:anatomical structure morphogenesis"/>
    <property type="evidence" value="ECO:0007669"/>
    <property type="project" value="UniProtKB-ARBA"/>
</dbReference>
<dbReference type="PROSITE" id="PS01264">
    <property type="entry name" value="TBOX_2"/>
    <property type="match status" value="1"/>
</dbReference>
<feature type="domain" description="T-box" evidence="8">
    <location>
        <begin position="115"/>
        <end position="293"/>
    </location>
</feature>
<keyword evidence="3 6" id="KW-0238">DNA-binding</keyword>
<evidence type="ECO:0000313" key="10">
    <source>
        <dbReference type="Proteomes" id="UP000824219"/>
    </source>
</evidence>
<feature type="compositionally biased region" description="Acidic residues" evidence="7">
    <location>
        <begin position="358"/>
        <end position="368"/>
    </location>
</feature>
<dbReference type="PANTHER" id="PTHR11267">
    <property type="entry name" value="T-BOX PROTEIN-RELATED"/>
    <property type="match status" value="1"/>
</dbReference>
<dbReference type="CDD" id="cd20188">
    <property type="entry name" value="T-box_TBX2_3-like"/>
    <property type="match status" value="1"/>
</dbReference>
<dbReference type="SMART" id="SM00425">
    <property type="entry name" value="TBOX"/>
    <property type="match status" value="1"/>
</dbReference>
<feature type="compositionally biased region" description="Basic and acidic residues" evidence="7">
    <location>
        <begin position="405"/>
        <end position="423"/>
    </location>
</feature>
<comment type="subcellular location">
    <subcellularLocation>
        <location evidence="1 6">Nucleus</location>
    </subcellularLocation>
</comment>
<dbReference type="Proteomes" id="UP000824219">
    <property type="component" value="Linkage Group LG28"/>
</dbReference>
<evidence type="ECO:0000256" key="7">
    <source>
        <dbReference type="SAM" id="MobiDB-lite"/>
    </source>
</evidence>
<evidence type="ECO:0000256" key="6">
    <source>
        <dbReference type="PROSITE-ProRule" id="PRU00201"/>
    </source>
</evidence>
<dbReference type="InterPro" id="IPR001699">
    <property type="entry name" value="TF_T-box"/>
</dbReference>
<sequence>MQYLDFWMTFLMRDPVIQGSSMAYHPFLPNRGPEFAMSAMLGHQPPFFPALALPPNGSLSLPGALGKPIMEQLMGTADSGLHFSSLGHQAAAAHLRPLKTLEPEEEVEDDPKVHLEAKELWELFHKCGTEMVITKSGRRMFPPFKVRCTGLDKKAKYILLMDIVAADDCRYKFHNSRWMVAGKADPEMPKRMYIHPDSPATGEQWMSKVVNFHKLKLTNNISDKHGFTILNSMHKYQPRFHIVRANDILKLPYSTFRTYVFPETDFIAVTAYQNDKITQLKIDHNPFAKGFRDTGNGRREKRKQLALQSLRSYEEPQKKENGTSDDSSGEQTSFKCFRPASSPAVATVGRQSLKDFCDSDEDSDEDERDVNPKEGPDSSKISTTTTEDAKEREGALNKLNSFGESDSRLRESRTEKSRADSRHSPVTLISSTTRSGEDHKSPAGEQPKLDECRSVSKESYTTPLTVQTDAGVHLNQSHLHNFGFPPGLAGQQFFNHLGSAHPFLLHPSQFNMGGAFSNMAAGMGPLLAAVSSGGVTSMDTASMASPSQSLTGAPGVPFHLQQHVLASQGLAMSPFGGLFPYPYTYMAAAAAASSAAATSSVHRHPFLNAVRPRLRYSPYSLPSVPDSTLLTTAIPPIDLKGDVMASSPVSATLDSTSEVTSRSSTISSGSVSLSPKTGSEKDSNNELQSIQRLVSGLDSKQDRERSVSP</sequence>
<keyword evidence="2" id="KW-0805">Transcription regulation</keyword>
<evidence type="ECO:0000256" key="5">
    <source>
        <dbReference type="ARBA" id="ARBA00023242"/>
    </source>
</evidence>
<feature type="region of interest" description="Disordered" evidence="7">
    <location>
        <begin position="650"/>
        <end position="709"/>
    </location>
</feature>
<protein>
    <recommendedName>
        <fullName evidence="8">T-box domain-containing protein</fullName>
    </recommendedName>
</protein>
<dbReference type="Pfam" id="PF20627">
    <property type="entry name" value="TBX2-3_RD"/>
    <property type="match status" value="1"/>
</dbReference>
<keyword evidence="4" id="KW-0804">Transcription</keyword>
<dbReference type="GO" id="GO:0060429">
    <property type="term" value="P:epithelium development"/>
    <property type="evidence" value="ECO:0007669"/>
    <property type="project" value="UniProtKB-ARBA"/>
</dbReference>
<dbReference type="GO" id="GO:0000978">
    <property type="term" value="F:RNA polymerase II cis-regulatory region sequence-specific DNA binding"/>
    <property type="evidence" value="ECO:0007669"/>
    <property type="project" value="InterPro"/>
</dbReference>
<dbReference type="GO" id="GO:0001708">
    <property type="term" value="P:cell fate specification"/>
    <property type="evidence" value="ECO:0007669"/>
    <property type="project" value="TreeGrafter"/>
</dbReference>
<dbReference type="EMBL" id="JAHKSW010000028">
    <property type="protein sequence ID" value="KAG7314788.1"/>
    <property type="molecule type" value="Genomic_DNA"/>
</dbReference>
<feature type="compositionally biased region" description="Low complexity" evidence="7">
    <location>
        <begin position="655"/>
        <end position="674"/>
    </location>
</feature>
<keyword evidence="5 6" id="KW-0539">Nucleus</keyword>
<dbReference type="PANTHER" id="PTHR11267:SF91">
    <property type="entry name" value="T-BOX TRANSCRIPTION FACTOR TBX3"/>
    <property type="match status" value="1"/>
</dbReference>
<dbReference type="OrthoDB" id="7442607at2759"/>
<evidence type="ECO:0000313" key="9">
    <source>
        <dbReference type="EMBL" id="KAG7314788.1"/>
    </source>
</evidence>
<dbReference type="Gene3D" id="2.60.40.820">
    <property type="entry name" value="Transcription factor, T-box"/>
    <property type="match status" value="1"/>
</dbReference>
<dbReference type="GO" id="GO:0045893">
    <property type="term" value="P:positive regulation of DNA-templated transcription"/>
    <property type="evidence" value="ECO:0007669"/>
    <property type="project" value="InterPro"/>
</dbReference>
<evidence type="ECO:0000256" key="4">
    <source>
        <dbReference type="ARBA" id="ARBA00023163"/>
    </source>
</evidence>
<dbReference type="InterPro" id="IPR022582">
    <property type="entry name" value="TBX2/3_TAD"/>
</dbReference>
<dbReference type="InterPro" id="IPR036960">
    <property type="entry name" value="T-box_sf"/>
</dbReference>
<proteinExistence type="predicted"/>
<comment type="caution">
    <text evidence="9">The sequence shown here is derived from an EMBL/GenBank/DDBJ whole genome shotgun (WGS) entry which is preliminary data.</text>
</comment>
<comment type="caution">
    <text evidence="6">Lacks conserved residue(s) required for the propagation of feature annotation.</text>
</comment>
<organism evidence="9 10">
    <name type="scientific">Hemibagrus wyckioides</name>
    <dbReference type="NCBI Taxonomy" id="337641"/>
    <lineage>
        <taxon>Eukaryota</taxon>
        <taxon>Metazoa</taxon>
        <taxon>Chordata</taxon>
        <taxon>Craniata</taxon>
        <taxon>Vertebrata</taxon>
        <taxon>Euteleostomi</taxon>
        <taxon>Actinopterygii</taxon>
        <taxon>Neopterygii</taxon>
        <taxon>Teleostei</taxon>
        <taxon>Ostariophysi</taxon>
        <taxon>Siluriformes</taxon>
        <taxon>Bagridae</taxon>
        <taxon>Hemibagrus</taxon>
    </lineage>
</organism>
<dbReference type="InterPro" id="IPR008967">
    <property type="entry name" value="p53-like_TF_DNA-bd_sf"/>
</dbReference>
<dbReference type="GO" id="GO:0000981">
    <property type="term" value="F:DNA-binding transcription factor activity, RNA polymerase II-specific"/>
    <property type="evidence" value="ECO:0007669"/>
    <property type="project" value="TreeGrafter"/>
</dbReference>
<dbReference type="AlphaFoldDB" id="A0A9D3N4P8"/>